<dbReference type="EMBL" id="CP019070">
    <property type="protein sequence ID" value="APW65270.1"/>
    <property type="molecule type" value="Genomic_DNA"/>
</dbReference>
<keyword evidence="1" id="KW-1133">Transmembrane helix</keyword>
<reference evidence="2 3" key="1">
    <citation type="submission" date="2017-01" db="EMBL/GenBank/DDBJ databases">
        <title>Genome sequencing of Arcobacter sp. LPB0137.</title>
        <authorList>
            <person name="Lee G.-W."/>
            <person name="Yi H."/>
        </authorList>
    </citation>
    <scope>NUCLEOTIDE SEQUENCE [LARGE SCALE GENOMIC DNA]</scope>
    <source>
        <strain evidence="2 3">LPB0137</strain>
    </source>
</reference>
<dbReference type="AlphaFoldDB" id="A0A1P8KL55"/>
<keyword evidence="1" id="KW-0812">Transmembrane</keyword>
<accession>A0A1P8KL55</accession>
<proteinExistence type="predicted"/>
<dbReference type="Proteomes" id="UP000186074">
    <property type="component" value="Chromosome"/>
</dbReference>
<dbReference type="KEGG" id="alp:LPB137_05120"/>
<sequence>MKPLGLLDRLIFILLYKIKEKFFEKFLMYILIIDTITIVITSSYDSSTIMIFILSLGLLLTEYFFISNDFKNGFERYERYLELKEKRLAK</sequence>
<organism evidence="2 3">
    <name type="scientific">Poseidonibacter parvus</name>
    <dbReference type="NCBI Taxonomy" id="1850254"/>
    <lineage>
        <taxon>Bacteria</taxon>
        <taxon>Pseudomonadati</taxon>
        <taxon>Campylobacterota</taxon>
        <taxon>Epsilonproteobacteria</taxon>
        <taxon>Campylobacterales</taxon>
        <taxon>Arcobacteraceae</taxon>
        <taxon>Poseidonibacter</taxon>
    </lineage>
</organism>
<evidence type="ECO:0000256" key="1">
    <source>
        <dbReference type="SAM" id="Phobius"/>
    </source>
</evidence>
<evidence type="ECO:0000313" key="3">
    <source>
        <dbReference type="Proteomes" id="UP000186074"/>
    </source>
</evidence>
<dbReference type="RefSeq" id="WP_076085288.1">
    <property type="nucleotide sequence ID" value="NZ_CP019070.1"/>
</dbReference>
<protein>
    <submittedName>
        <fullName evidence="2">Uncharacterized protein</fullName>
    </submittedName>
</protein>
<keyword evidence="3" id="KW-1185">Reference proteome</keyword>
<evidence type="ECO:0000313" key="2">
    <source>
        <dbReference type="EMBL" id="APW65270.1"/>
    </source>
</evidence>
<gene>
    <name evidence="2" type="ORF">LPB137_05120</name>
</gene>
<feature type="transmembrane region" description="Helical" evidence="1">
    <location>
        <begin position="49"/>
        <end position="66"/>
    </location>
</feature>
<feature type="transmembrane region" description="Helical" evidence="1">
    <location>
        <begin position="26"/>
        <end position="43"/>
    </location>
</feature>
<name>A0A1P8KL55_9BACT</name>
<keyword evidence="1" id="KW-0472">Membrane</keyword>